<keyword evidence="3 6" id="KW-0812">Transmembrane</keyword>
<name>A0ABN1TP81_9ACTN</name>
<keyword evidence="2" id="KW-1003">Cell membrane</keyword>
<keyword evidence="4 6" id="KW-1133">Transmembrane helix</keyword>
<evidence type="ECO:0000313" key="8">
    <source>
        <dbReference type="EMBL" id="GAA1096500.1"/>
    </source>
</evidence>
<evidence type="ECO:0000256" key="1">
    <source>
        <dbReference type="ARBA" id="ARBA00004651"/>
    </source>
</evidence>
<keyword evidence="9" id="KW-1185">Reference proteome</keyword>
<feature type="domain" description="Cardiolipin synthase N-terminal" evidence="7">
    <location>
        <begin position="19"/>
        <end position="63"/>
    </location>
</feature>
<dbReference type="Proteomes" id="UP001501581">
    <property type="component" value="Unassembled WGS sequence"/>
</dbReference>
<keyword evidence="5 6" id="KW-0472">Membrane</keyword>
<dbReference type="InterPro" id="IPR027379">
    <property type="entry name" value="CLS_N"/>
</dbReference>
<accession>A0ABN1TP81</accession>
<feature type="transmembrane region" description="Helical" evidence="6">
    <location>
        <begin position="42"/>
        <end position="62"/>
    </location>
</feature>
<evidence type="ECO:0000256" key="2">
    <source>
        <dbReference type="ARBA" id="ARBA00022475"/>
    </source>
</evidence>
<comment type="caution">
    <text evidence="8">The sequence shown here is derived from an EMBL/GenBank/DDBJ whole genome shotgun (WGS) entry which is preliminary data.</text>
</comment>
<evidence type="ECO:0000259" key="7">
    <source>
        <dbReference type="Pfam" id="PF13396"/>
    </source>
</evidence>
<dbReference type="EMBL" id="BAAALG010000003">
    <property type="protein sequence ID" value="GAA1096500.1"/>
    <property type="molecule type" value="Genomic_DNA"/>
</dbReference>
<sequence>MSFWDVLWLLIWSFFFISYLMVLFNIIGDLLRDPETSGGKKALWVVLLLVVPAITALVYLVVRGKGMAERGRAQAEQVEQATRAYIRDAAGASSPAADIEAAKRLLDQGAITSDEFAVLKARALA</sequence>
<evidence type="ECO:0000256" key="6">
    <source>
        <dbReference type="SAM" id="Phobius"/>
    </source>
</evidence>
<dbReference type="Pfam" id="PF13396">
    <property type="entry name" value="PLDc_N"/>
    <property type="match status" value="1"/>
</dbReference>
<evidence type="ECO:0000313" key="9">
    <source>
        <dbReference type="Proteomes" id="UP001501581"/>
    </source>
</evidence>
<evidence type="ECO:0000256" key="4">
    <source>
        <dbReference type="ARBA" id="ARBA00022989"/>
    </source>
</evidence>
<feature type="transmembrane region" description="Helical" evidence="6">
    <location>
        <begin position="7"/>
        <end position="27"/>
    </location>
</feature>
<proteinExistence type="predicted"/>
<organism evidence="8 9">
    <name type="scientific">Nocardioides dubius</name>
    <dbReference type="NCBI Taxonomy" id="317019"/>
    <lineage>
        <taxon>Bacteria</taxon>
        <taxon>Bacillati</taxon>
        <taxon>Actinomycetota</taxon>
        <taxon>Actinomycetes</taxon>
        <taxon>Propionibacteriales</taxon>
        <taxon>Nocardioidaceae</taxon>
        <taxon>Nocardioides</taxon>
    </lineage>
</organism>
<evidence type="ECO:0000256" key="3">
    <source>
        <dbReference type="ARBA" id="ARBA00022692"/>
    </source>
</evidence>
<protein>
    <submittedName>
        <fullName evidence="8">SHOCT domain-containing protein</fullName>
    </submittedName>
</protein>
<gene>
    <name evidence="8" type="ORF">GCM10009668_11470</name>
</gene>
<comment type="subcellular location">
    <subcellularLocation>
        <location evidence="1">Cell membrane</location>
        <topology evidence="1">Multi-pass membrane protein</topology>
    </subcellularLocation>
</comment>
<reference evidence="8 9" key="1">
    <citation type="journal article" date="2019" name="Int. J. Syst. Evol. Microbiol.">
        <title>The Global Catalogue of Microorganisms (GCM) 10K type strain sequencing project: providing services to taxonomists for standard genome sequencing and annotation.</title>
        <authorList>
            <consortium name="The Broad Institute Genomics Platform"/>
            <consortium name="The Broad Institute Genome Sequencing Center for Infectious Disease"/>
            <person name="Wu L."/>
            <person name="Ma J."/>
        </authorList>
    </citation>
    <scope>NUCLEOTIDE SEQUENCE [LARGE SCALE GENOMIC DNA]</scope>
    <source>
        <strain evidence="8 9">JCM 13008</strain>
    </source>
</reference>
<evidence type="ECO:0000256" key="5">
    <source>
        <dbReference type="ARBA" id="ARBA00023136"/>
    </source>
</evidence>
<dbReference type="RefSeq" id="WP_343992245.1">
    <property type="nucleotide sequence ID" value="NZ_BAAALG010000003.1"/>
</dbReference>